<dbReference type="Proteomes" id="UP000075920">
    <property type="component" value="Unassembled WGS sequence"/>
</dbReference>
<organism evidence="1 2">
    <name type="scientific">Anopheles minimus</name>
    <dbReference type="NCBI Taxonomy" id="112268"/>
    <lineage>
        <taxon>Eukaryota</taxon>
        <taxon>Metazoa</taxon>
        <taxon>Ecdysozoa</taxon>
        <taxon>Arthropoda</taxon>
        <taxon>Hexapoda</taxon>
        <taxon>Insecta</taxon>
        <taxon>Pterygota</taxon>
        <taxon>Neoptera</taxon>
        <taxon>Endopterygota</taxon>
        <taxon>Diptera</taxon>
        <taxon>Nematocera</taxon>
        <taxon>Culicoidea</taxon>
        <taxon>Culicidae</taxon>
        <taxon>Anophelinae</taxon>
        <taxon>Anopheles</taxon>
    </lineage>
</organism>
<keyword evidence="2" id="KW-1185">Reference proteome</keyword>
<evidence type="ECO:0000313" key="1">
    <source>
        <dbReference type="EnsemblMetazoa" id="AMIN014328-PA"/>
    </source>
</evidence>
<dbReference type="EnsemblMetazoa" id="AMIN014328-RA">
    <property type="protein sequence ID" value="AMIN014328-PA"/>
    <property type="gene ID" value="AMIN014328"/>
</dbReference>
<dbReference type="AlphaFoldDB" id="A0A182WNQ1"/>
<dbReference type="VEuPathDB" id="VectorBase:AMIN014328"/>
<evidence type="ECO:0000313" key="2">
    <source>
        <dbReference type="Proteomes" id="UP000075920"/>
    </source>
</evidence>
<name>A0A182WNQ1_9DIPT</name>
<protein>
    <submittedName>
        <fullName evidence="1">Uncharacterized protein</fullName>
    </submittedName>
</protein>
<reference evidence="1" key="2">
    <citation type="submission" date="2020-05" db="UniProtKB">
        <authorList>
            <consortium name="EnsemblMetazoa"/>
        </authorList>
    </citation>
    <scope>IDENTIFICATION</scope>
    <source>
        <strain evidence="1">MINIMUS1</strain>
    </source>
</reference>
<accession>A0A182WNQ1</accession>
<reference evidence="2" key="1">
    <citation type="submission" date="2013-03" db="EMBL/GenBank/DDBJ databases">
        <title>The Genome Sequence of Anopheles minimus MINIMUS1.</title>
        <authorList>
            <consortium name="The Broad Institute Genomics Platform"/>
            <person name="Neafsey D.E."/>
            <person name="Walton C."/>
            <person name="Walker B."/>
            <person name="Young S.K."/>
            <person name="Zeng Q."/>
            <person name="Gargeya S."/>
            <person name="Fitzgerald M."/>
            <person name="Haas B."/>
            <person name="Abouelleil A."/>
            <person name="Allen A.W."/>
            <person name="Alvarado L."/>
            <person name="Arachchi H.M."/>
            <person name="Berlin A.M."/>
            <person name="Chapman S.B."/>
            <person name="Gainer-Dewar J."/>
            <person name="Goldberg J."/>
            <person name="Griggs A."/>
            <person name="Gujja S."/>
            <person name="Hansen M."/>
            <person name="Howarth C."/>
            <person name="Imamovic A."/>
            <person name="Ireland A."/>
            <person name="Larimer J."/>
            <person name="McCowan C."/>
            <person name="Murphy C."/>
            <person name="Pearson M."/>
            <person name="Poon T.W."/>
            <person name="Priest M."/>
            <person name="Roberts A."/>
            <person name="Saif S."/>
            <person name="Shea T."/>
            <person name="Sisk P."/>
            <person name="Sykes S."/>
            <person name="Wortman J."/>
            <person name="Nusbaum C."/>
            <person name="Birren B."/>
        </authorList>
    </citation>
    <scope>NUCLEOTIDE SEQUENCE [LARGE SCALE GENOMIC DNA]</scope>
    <source>
        <strain evidence="2">MINIMUS1</strain>
    </source>
</reference>
<proteinExistence type="predicted"/>
<sequence length="51" mass="6128">MVEININTYTHKPHSSIHTKHKALVVNLVKYTRPMFHYLFVYFFVCLFVSL</sequence>